<comment type="caution">
    <text evidence="2">The sequence shown here is derived from an EMBL/GenBank/DDBJ whole genome shotgun (WGS) entry which is preliminary data.</text>
</comment>
<proteinExistence type="predicted"/>
<keyword evidence="3" id="KW-1185">Reference proteome</keyword>
<dbReference type="AlphaFoldDB" id="A0A834TIP0"/>
<name>A0A834TIP0_9FABA</name>
<sequence>MSKLCKNLLNHIASITATEQATNSDSIMDKDFLLSYYTTPLLFATFKLRKESQDCIVSRDSFVKPVLAYASSFFLRSDSTAVDSVHPQKGGESFTLGESPSSCESLGPANAASQALSDSDLELPMIQILQMDEIACLRYRAKAELVSADESVDVEEKAESAKSTLAAEAESDSEVGDGLEVRLKIRYLVLSGLGKDLTALVLVSCATAKASHSSSSSADSDYSDANSRIAPLEDK</sequence>
<evidence type="ECO:0000256" key="1">
    <source>
        <dbReference type="SAM" id="MobiDB-lite"/>
    </source>
</evidence>
<feature type="region of interest" description="Disordered" evidence="1">
    <location>
        <begin position="210"/>
        <end position="235"/>
    </location>
</feature>
<gene>
    <name evidence="2" type="ORF">G2W53_027091</name>
</gene>
<dbReference type="Proteomes" id="UP000634136">
    <property type="component" value="Unassembled WGS sequence"/>
</dbReference>
<organism evidence="2 3">
    <name type="scientific">Senna tora</name>
    <dbReference type="NCBI Taxonomy" id="362788"/>
    <lineage>
        <taxon>Eukaryota</taxon>
        <taxon>Viridiplantae</taxon>
        <taxon>Streptophyta</taxon>
        <taxon>Embryophyta</taxon>
        <taxon>Tracheophyta</taxon>
        <taxon>Spermatophyta</taxon>
        <taxon>Magnoliopsida</taxon>
        <taxon>eudicotyledons</taxon>
        <taxon>Gunneridae</taxon>
        <taxon>Pentapetalae</taxon>
        <taxon>rosids</taxon>
        <taxon>fabids</taxon>
        <taxon>Fabales</taxon>
        <taxon>Fabaceae</taxon>
        <taxon>Caesalpinioideae</taxon>
        <taxon>Cassia clade</taxon>
        <taxon>Senna</taxon>
    </lineage>
</organism>
<reference evidence="2" key="1">
    <citation type="submission" date="2020-09" db="EMBL/GenBank/DDBJ databases">
        <title>Genome-Enabled Discovery of Anthraquinone Biosynthesis in Senna tora.</title>
        <authorList>
            <person name="Kang S.-H."/>
            <person name="Pandey R.P."/>
            <person name="Lee C.-M."/>
            <person name="Sim J.-S."/>
            <person name="Jeong J.-T."/>
            <person name="Choi B.-S."/>
            <person name="Jung M."/>
            <person name="Ginzburg D."/>
            <person name="Zhao K."/>
            <person name="Won S.Y."/>
            <person name="Oh T.-J."/>
            <person name="Yu Y."/>
            <person name="Kim N.-H."/>
            <person name="Lee O.R."/>
            <person name="Lee T.-H."/>
            <person name="Bashyal P."/>
            <person name="Kim T.-S."/>
            <person name="Lee W.-H."/>
            <person name="Kawkins C."/>
            <person name="Kim C.-K."/>
            <person name="Kim J.S."/>
            <person name="Ahn B.O."/>
            <person name="Rhee S.Y."/>
            <person name="Sohng J.K."/>
        </authorList>
    </citation>
    <scope>NUCLEOTIDE SEQUENCE</scope>
    <source>
        <tissue evidence="2">Leaf</tissue>
    </source>
</reference>
<dbReference type="EMBL" id="JAAIUW010000008">
    <property type="protein sequence ID" value="KAF7821636.1"/>
    <property type="molecule type" value="Genomic_DNA"/>
</dbReference>
<protein>
    <submittedName>
        <fullName evidence="2">Uncharacterized protein</fullName>
    </submittedName>
</protein>
<accession>A0A834TIP0</accession>
<evidence type="ECO:0000313" key="3">
    <source>
        <dbReference type="Proteomes" id="UP000634136"/>
    </source>
</evidence>
<evidence type="ECO:0000313" key="2">
    <source>
        <dbReference type="EMBL" id="KAF7821636.1"/>
    </source>
</evidence>
<feature type="compositionally biased region" description="Low complexity" evidence="1">
    <location>
        <begin position="210"/>
        <end position="227"/>
    </location>
</feature>